<name>A0AAD9G1M1_9STRA</name>
<sequence length="153" mass="17706">MAFFGDPDSILARCLQKLLADTFGDENFSDRSRPDVGALLELLGRNRTLQFLEVITHPQNSNYENEFRKFHLQSLTVQESPLPMECKTVFFSVCLSTSRHSKKSRRDKEPSRLPSLDSLVVSKIFEFAAEPVKRTVFFTKQLRSPVRFYQRSL</sequence>
<organism evidence="1 2">
    <name type="scientific">Phytophthora citrophthora</name>
    <dbReference type="NCBI Taxonomy" id="4793"/>
    <lineage>
        <taxon>Eukaryota</taxon>
        <taxon>Sar</taxon>
        <taxon>Stramenopiles</taxon>
        <taxon>Oomycota</taxon>
        <taxon>Peronosporomycetes</taxon>
        <taxon>Peronosporales</taxon>
        <taxon>Peronosporaceae</taxon>
        <taxon>Phytophthora</taxon>
    </lineage>
</organism>
<proteinExistence type="predicted"/>
<dbReference type="EMBL" id="JASMQC010000041">
    <property type="protein sequence ID" value="KAK1930116.1"/>
    <property type="molecule type" value="Genomic_DNA"/>
</dbReference>
<reference evidence="1" key="1">
    <citation type="submission" date="2023-08" db="EMBL/GenBank/DDBJ databases">
        <title>Reference Genome Resource for the Citrus Pathogen Phytophthora citrophthora.</title>
        <authorList>
            <person name="Moller H."/>
            <person name="Coetzee B."/>
            <person name="Rose L.J."/>
            <person name="Van Niekerk J.M."/>
        </authorList>
    </citation>
    <scope>NUCLEOTIDE SEQUENCE</scope>
    <source>
        <strain evidence="1">STE-U-9442</strain>
    </source>
</reference>
<protein>
    <submittedName>
        <fullName evidence="1">Uncharacterized protein</fullName>
    </submittedName>
</protein>
<keyword evidence="2" id="KW-1185">Reference proteome</keyword>
<evidence type="ECO:0000313" key="2">
    <source>
        <dbReference type="Proteomes" id="UP001259832"/>
    </source>
</evidence>
<evidence type="ECO:0000313" key="1">
    <source>
        <dbReference type="EMBL" id="KAK1930116.1"/>
    </source>
</evidence>
<gene>
    <name evidence="1" type="ORF">P3T76_014350</name>
</gene>
<comment type="caution">
    <text evidence="1">The sequence shown here is derived from an EMBL/GenBank/DDBJ whole genome shotgun (WGS) entry which is preliminary data.</text>
</comment>
<dbReference type="Proteomes" id="UP001259832">
    <property type="component" value="Unassembled WGS sequence"/>
</dbReference>
<dbReference type="AlphaFoldDB" id="A0AAD9G1M1"/>
<accession>A0AAD9G1M1</accession>